<evidence type="ECO:0008006" key="4">
    <source>
        <dbReference type="Google" id="ProtNLM"/>
    </source>
</evidence>
<keyword evidence="3" id="KW-1185">Reference proteome</keyword>
<comment type="caution">
    <text evidence="2">The sequence shown here is derived from an EMBL/GenBank/DDBJ whole genome shotgun (WGS) entry which is preliminary data.</text>
</comment>
<keyword evidence="1" id="KW-0732">Signal</keyword>
<proteinExistence type="predicted"/>
<evidence type="ECO:0000313" key="2">
    <source>
        <dbReference type="EMBL" id="KAK5626533.1"/>
    </source>
</evidence>
<gene>
    <name evidence="2" type="ORF">RRF57_002248</name>
</gene>
<evidence type="ECO:0000313" key="3">
    <source>
        <dbReference type="Proteomes" id="UP001305414"/>
    </source>
</evidence>
<sequence>MHIYSELLSLSFSLLLVLTTAIPHHLTPLSPSTQASHLASSQCPDPSTPNTFSFTSFAYLRYTASPNPMLPYLPPPQPNTTQLVFILENVNTGVTTGCAIQNMMDSHGNWADDSRVWYQCVDRTMTGPDGVQRPVKTRAHVVWDEWRVTVNQTWACDDSTVVNQFATLTLTPTCSATTTSFQNIRSCEAPDVVVSATSDESIVL</sequence>
<organism evidence="2 3">
    <name type="scientific">Xylaria bambusicola</name>
    <dbReference type="NCBI Taxonomy" id="326684"/>
    <lineage>
        <taxon>Eukaryota</taxon>
        <taxon>Fungi</taxon>
        <taxon>Dikarya</taxon>
        <taxon>Ascomycota</taxon>
        <taxon>Pezizomycotina</taxon>
        <taxon>Sordariomycetes</taxon>
        <taxon>Xylariomycetidae</taxon>
        <taxon>Xylariales</taxon>
        <taxon>Xylariaceae</taxon>
        <taxon>Xylaria</taxon>
    </lineage>
</organism>
<dbReference type="AlphaFoldDB" id="A0AAN7UDA9"/>
<evidence type="ECO:0000256" key="1">
    <source>
        <dbReference type="SAM" id="SignalP"/>
    </source>
</evidence>
<protein>
    <recommendedName>
        <fullName evidence="4">AA1-like domain-containing protein</fullName>
    </recommendedName>
</protein>
<name>A0AAN7UDA9_9PEZI</name>
<reference evidence="2 3" key="1">
    <citation type="submission" date="2023-10" db="EMBL/GenBank/DDBJ databases">
        <title>Draft genome sequence of Xylaria bambusicola isolate GMP-LS, the root and basal stem rot pathogen of sugarcane in Indonesia.</title>
        <authorList>
            <person name="Selvaraj P."/>
            <person name="Muralishankar V."/>
            <person name="Muruganantham S."/>
            <person name="Sp S."/>
            <person name="Haryani S."/>
            <person name="Lau K.J.X."/>
            <person name="Naqvi N.I."/>
        </authorList>
    </citation>
    <scope>NUCLEOTIDE SEQUENCE [LARGE SCALE GENOMIC DNA]</scope>
    <source>
        <strain evidence="2">GMP-LS</strain>
    </source>
</reference>
<feature type="chain" id="PRO_5042818180" description="AA1-like domain-containing protein" evidence="1">
    <location>
        <begin position="22"/>
        <end position="204"/>
    </location>
</feature>
<feature type="signal peptide" evidence="1">
    <location>
        <begin position="1"/>
        <end position="21"/>
    </location>
</feature>
<dbReference type="EMBL" id="JAWHQM010000003">
    <property type="protein sequence ID" value="KAK5626533.1"/>
    <property type="molecule type" value="Genomic_DNA"/>
</dbReference>
<accession>A0AAN7UDA9</accession>
<dbReference type="Proteomes" id="UP001305414">
    <property type="component" value="Unassembled WGS sequence"/>
</dbReference>